<dbReference type="GeneID" id="10395219"/>
<dbReference type="RefSeq" id="WP_013684725.1">
    <property type="nucleotide sequence ID" value="NC_015320.1"/>
</dbReference>
<dbReference type="STRING" id="693661.Arcve_2085"/>
<dbReference type="GO" id="GO:0004386">
    <property type="term" value="F:helicase activity"/>
    <property type="evidence" value="ECO:0007669"/>
    <property type="project" value="UniProtKB-KW"/>
</dbReference>
<keyword evidence="4" id="KW-1185">Reference proteome</keyword>
<keyword evidence="1" id="KW-0238">DNA-binding</keyword>
<dbReference type="GO" id="GO:0000724">
    <property type="term" value="P:double-strand break repair via homologous recombination"/>
    <property type="evidence" value="ECO:0007669"/>
    <property type="project" value="TreeGrafter"/>
</dbReference>
<dbReference type="GO" id="GO:0003677">
    <property type="term" value="F:DNA binding"/>
    <property type="evidence" value="ECO:0007669"/>
    <property type="project" value="UniProtKB-KW"/>
</dbReference>
<dbReference type="PANTHER" id="PTHR13356">
    <property type="entry name" value="OB FOLD NUCLEIC ACID BINDING PROTEIN-RELATED"/>
    <property type="match status" value="1"/>
</dbReference>
<dbReference type="eggNOG" id="arCOG01510">
    <property type="taxonomic scope" value="Archaea"/>
</dbReference>
<dbReference type="SUPFAM" id="SSF50249">
    <property type="entry name" value="Nucleic acid-binding proteins"/>
    <property type="match status" value="2"/>
</dbReference>
<protein>
    <submittedName>
        <fullName evidence="3">Nucleic acid binding OB-fold tRNA/helicase-type</fullName>
    </submittedName>
</protein>
<keyword evidence="3" id="KW-0547">Nucleotide-binding</keyword>
<dbReference type="OrthoDB" id="51683at2157"/>
<dbReference type="eggNOG" id="arCOG04418">
    <property type="taxonomic scope" value="Archaea"/>
</dbReference>
<keyword evidence="3" id="KW-0378">Hydrolase</keyword>
<dbReference type="PANTHER" id="PTHR13356:SF0">
    <property type="entry name" value="SOSS COMPLEX SUBUNIT B HOMOLOG"/>
    <property type="match status" value="1"/>
</dbReference>
<feature type="domain" description="OB" evidence="2">
    <location>
        <begin position="63"/>
        <end position="137"/>
    </location>
</feature>
<dbReference type="HOGENOM" id="CLU_043913_0_0_2"/>
<dbReference type="EMBL" id="CP002588">
    <property type="protein sequence ID" value="AEA48074.1"/>
    <property type="molecule type" value="Genomic_DNA"/>
</dbReference>
<dbReference type="InterPro" id="IPR051231">
    <property type="entry name" value="SOSS-B"/>
</dbReference>
<name>F2KSK4_ARCVS</name>
<accession>F2KSK4</accession>
<organism evidence="3 4">
    <name type="scientific">Archaeoglobus veneficus (strain DSM 11195 / SNP6)</name>
    <dbReference type="NCBI Taxonomy" id="693661"/>
    <lineage>
        <taxon>Archaea</taxon>
        <taxon>Methanobacteriati</taxon>
        <taxon>Methanobacteriota</taxon>
        <taxon>Archaeoglobi</taxon>
        <taxon>Archaeoglobales</taxon>
        <taxon>Archaeoglobaceae</taxon>
        <taxon>Archaeoglobus</taxon>
    </lineage>
</organism>
<evidence type="ECO:0000256" key="1">
    <source>
        <dbReference type="ARBA" id="ARBA00023125"/>
    </source>
</evidence>
<sequence>MDIDEVIKSVGVSREEFEKRVNEIKEHFSGLISEETAVMLAAYSFGYAPANTIAEIGEKRGVVTVEGVVENVSVRTLPNGDYMAIVSLKDNTGRIRVVLWNEAAYLARTGDIGEGDSVRIRGFAKLRNGQPELSVRSAGDIVVVERGWKSLSGTILAVGKRKDGVVAAVACESGIHICVAIGEKAEQLSKFEKGDGIKVTGYSREGVFLVSAISPCETGGYSVNFTPISKLKPLQHANVRGRVSGIGELRKVKDRLLAELYISDETGRIRLLLWDDNVTVYRQADVGDLIEAFNCFPKIGWDGEIEVHCGRSSVVSIEKL</sequence>
<proteinExistence type="predicted"/>
<dbReference type="GO" id="GO:0010212">
    <property type="term" value="P:response to ionizing radiation"/>
    <property type="evidence" value="ECO:0007669"/>
    <property type="project" value="TreeGrafter"/>
</dbReference>
<dbReference type="KEGG" id="ave:Arcve_2085"/>
<evidence type="ECO:0000313" key="3">
    <source>
        <dbReference type="EMBL" id="AEA48074.1"/>
    </source>
</evidence>
<dbReference type="InterPro" id="IPR012340">
    <property type="entry name" value="NA-bd_OB-fold"/>
</dbReference>
<keyword evidence="3" id="KW-0067">ATP-binding</keyword>
<dbReference type="InterPro" id="IPR004365">
    <property type="entry name" value="NA-bd_OB_tRNA"/>
</dbReference>
<dbReference type="Gene3D" id="2.40.50.140">
    <property type="entry name" value="Nucleic acid-binding proteins"/>
    <property type="match status" value="2"/>
</dbReference>
<evidence type="ECO:0000313" key="4">
    <source>
        <dbReference type="Proteomes" id="UP000008136"/>
    </source>
</evidence>
<gene>
    <name evidence="3" type="ordered locus">Arcve_2085</name>
</gene>
<dbReference type="Proteomes" id="UP000008136">
    <property type="component" value="Chromosome"/>
</dbReference>
<reference evidence="3 4" key="1">
    <citation type="submission" date="2011-03" db="EMBL/GenBank/DDBJ databases">
        <title>The complete genome of Archaeoglobus veneficus SNP6.</title>
        <authorList>
            <consortium name="US DOE Joint Genome Institute (JGI-PGF)"/>
            <person name="Lucas S."/>
            <person name="Copeland A."/>
            <person name="Lapidus A."/>
            <person name="Bruce D."/>
            <person name="Goodwin L."/>
            <person name="Pitluck S."/>
            <person name="Kyrpides N."/>
            <person name="Mavromatis K."/>
            <person name="Pagani I."/>
            <person name="Ivanova N."/>
            <person name="Mikhailova N."/>
            <person name="Lu M."/>
            <person name="Detter J.C."/>
            <person name="Tapia R."/>
            <person name="Han C."/>
            <person name="Land M."/>
            <person name="Hauser L."/>
            <person name="Markowitz V."/>
            <person name="Cheng J.-F."/>
            <person name="Hugenholtz P."/>
            <person name="Woyke T."/>
            <person name="Wu D."/>
            <person name="Spring S."/>
            <person name="Brambilla E."/>
            <person name="Klenk H.-P."/>
            <person name="Eisen J.A."/>
        </authorList>
    </citation>
    <scope>NUCLEOTIDE SEQUENCE [LARGE SCALE GENOMIC DNA]</scope>
    <source>
        <strain>SNP6</strain>
    </source>
</reference>
<evidence type="ECO:0000259" key="2">
    <source>
        <dbReference type="Pfam" id="PF01336"/>
    </source>
</evidence>
<keyword evidence="3" id="KW-0347">Helicase</keyword>
<dbReference type="AlphaFoldDB" id="F2KSK4"/>
<dbReference type="Pfam" id="PF01336">
    <property type="entry name" value="tRNA_anti-codon"/>
    <property type="match status" value="1"/>
</dbReference>